<dbReference type="KEGG" id="fsy:FsymDg_3288"/>
<dbReference type="CDD" id="cd18095">
    <property type="entry name" value="SpoU-like_rRNA-MTase"/>
    <property type="match status" value="1"/>
</dbReference>
<evidence type="ECO:0000259" key="4">
    <source>
        <dbReference type="SMART" id="SM00967"/>
    </source>
</evidence>
<dbReference type="Pfam" id="PF08032">
    <property type="entry name" value="SpoU_sub_bind"/>
    <property type="match status" value="1"/>
</dbReference>
<accession>F8AZV3</accession>
<dbReference type="EMBL" id="CP002801">
    <property type="protein sequence ID" value="AEH10592.1"/>
    <property type="molecule type" value="Genomic_DNA"/>
</dbReference>
<feature type="domain" description="RNA 2-O ribose methyltransferase substrate binding" evidence="4">
    <location>
        <begin position="33"/>
        <end position="103"/>
    </location>
</feature>
<dbReference type="InterPro" id="IPR029064">
    <property type="entry name" value="Ribosomal_eL30-like_sf"/>
</dbReference>
<dbReference type="AlphaFoldDB" id="F8AZV3"/>
<dbReference type="RefSeq" id="WP_013874484.1">
    <property type="nucleotide sequence ID" value="NC_015656.1"/>
</dbReference>
<reference evidence="5 6" key="1">
    <citation type="submission" date="2011-05" db="EMBL/GenBank/DDBJ databases">
        <title>Complete sequence of chromosome of Frankia symbiont of Datisca glomerata.</title>
        <authorList>
            <consortium name="US DOE Joint Genome Institute"/>
            <person name="Lucas S."/>
            <person name="Han J."/>
            <person name="Lapidus A."/>
            <person name="Cheng J.-F."/>
            <person name="Goodwin L."/>
            <person name="Pitluck S."/>
            <person name="Peters L."/>
            <person name="Mikhailova N."/>
            <person name="Chertkov O."/>
            <person name="Teshima H."/>
            <person name="Han C."/>
            <person name="Tapia R."/>
            <person name="Land M."/>
            <person name="Hauser L."/>
            <person name="Kyrpides N."/>
            <person name="Ivanova N."/>
            <person name="Pagani I."/>
            <person name="Berry A."/>
            <person name="Pawlowski K."/>
            <person name="Persson T."/>
            <person name="Vanden Heuvel B."/>
            <person name="Benson D."/>
            <person name="Woyke T."/>
        </authorList>
    </citation>
    <scope>NUCLEOTIDE SEQUENCE [LARGE SCALE GENOMIC DNA]</scope>
    <source>
        <strain evidence="6">4085684</strain>
    </source>
</reference>
<evidence type="ECO:0000256" key="2">
    <source>
        <dbReference type="ARBA" id="ARBA00022603"/>
    </source>
</evidence>
<dbReference type="PANTHER" id="PTHR43191:SF2">
    <property type="entry name" value="RRNA METHYLTRANSFERASE 3, MITOCHONDRIAL"/>
    <property type="match status" value="1"/>
</dbReference>
<dbReference type="InterPro" id="IPR051259">
    <property type="entry name" value="rRNA_Methyltransferase"/>
</dbReference>
<evidence type="ECO:0000313" key="5">
    <source>
        <dbReference type="EMBL" id="AEH10592.1"/>
    </source>
</evidence>
<proteinExistence type="inferred from homology"/>
<dbReference type="Gene3D" id="3.40.1280.10">
    <property type="match status" value="1"/>
</dbReference>
<dbReference type="STRING" id="656024.FsymDg_3288"/>
<dbReference type="SMART" id="SM00967">
    <property type="entry name" value="SpoU_sub_bind"/>
    <property type="match status" value="1"/>
</dbReference>
<evidence type="ECO:0000256" key="1">
    <source>
        <dbReference type="ARBA" id="ARBA00007228"/>
    </source>
</evidence>
<sequence>MASDPPVGPRSARVLAARRLRRPAVRRVRGEFLVEGPQAVAAGLAAGALREIFVGSSAAGRYGELVGTAGIPVRVVSDEAVASLSETVTPQGVVALAEQPRHRIADLDTPRLVAICVDTQDPGNAGTIVRSADAAGADAVVFAGASVDPFGGKAVRASAGSIFHLPVVTDIGVADAVRQIREHGCRIVATTPSAPRDIDTAQDAGELDTPTGWLFGNEARGLPRATVVSADAVLRVPVYGQAESLNLAVATAICLYASARAQARLGSGAAGVGGGERL</sequence>
<dbReference type="InterPro" id="IPR029028">
    <property type="entry name" value="Alpha/beta_knot_MTases"/>
</dbReference>
<dbReference type="Pfam" id="PF00588">
    <property type="entry name" value="SpoU_methylase"/>
    <property type="match status" value="1"/>
</dbReference>
<dbReference type="InterPro" id="IPR029026">
    <property type="entry name" value="tRNA_m1G_MTases_N"/>
</dbReference>
<dbReference type="eggNOG" id="COG0566">
    <property type="taxonomic scope" value="Bacteria"/>
</dbReference>
<gene>
    <name evidence="5" type="ordered locus">FsymDg_3288</name>
</gene>
<name>F8AZV3_9ACTN</name>
<dbReference type="GO" id="GO:0032259">
    <property type="term" value="P:methylation"/>
    <property type="evidence" value="ECO:0007669"/>
    <property type="project" value="UniProtKB-KW"/>
</dbReference>
<dbReference type="SUPFAM" id="SSF55315">
    <property type="entry name" value="L30e-like"/>
    <property type="match status" value="1"/>
</dbReference>
<dbReference type="InterPro" id="IPR001537">
    <property type="entry name" value="SpoU_MeTrfase"/>
</dbReference>
<keyword evidence="6" id="KW-1185">Reference proteome</keyword>
<dbReference type="InterPro" id="IPR013123">
    <property type="entry name" value="SpoU_subst-bd"/>
</dbReference>
<evidence type="ECO:0000256" key="3">
    <source>
        <dbReference type="ARBA" id="ARBA00022679"/>
    </source>
</evidence>
<dbReference type="PANTHER" id="PTHR43191">
    <property type="entry name" value="RRNA METHYLTRANSFERASE 3"/>
    <property type="match status" value="1"/>
</dbReference>
<dbReference type="SUPFAM" id="SSF75217">
    <property type="entry name" value="alpha/beta knot"/>
    <property type="match status" value="1"/>
</dbReference>
<dbReference type="GO" id="GO:0008173">
    <property type="term" value="F:RNA methyltransferase activity"/>
    <property type="evidence" value="ECO:0007669"/>
    <property type="project" value="InterPro"/>
</dbReference>
<dbReference type="GO" id="GO:0005737">
    <property type="term" value="C:cytoplasm"/>
    <property type="evidence" value="ECO:0007669"/>
    <property type="project" value="UniProtKB-ARBA"/>
</dbReference>
<organism evidence="5 6">
    <name type="scientific">Candidatus Protofrankia datiscae</name>
    <dbReference type="NCBI Taxonomy" id="2716812"/>
    <lineage>
        <taxon>Bacteria</taxon>
        <taxon>Bacillati</taxon>
        <taxon>Actinomycetota</taxon>
        <taxon>Actinomycetes</taxon>
        <taxon>Frankiales</taxon>
        <taxon>Frankiaceae</taxon>
        <taxon>Protofrankia</taxon>
    </lineage>
</organism>
<dbReference type="Gene3D" id="3.30.1330.30">
    <property type="match status" value="1"/>
</dbReference>
<comment type="similarity">
    <text evidence="1">Belongs to the class IV-like SAM-binding methyltransferase superfamily. RNA methyltransferase TrmH family.</text>
</comment>
<dbReference type="GO" id="GO:0003723">
    <property type="term" value="F:RNA binding"/>
    <property type="evidence" value="ECO:0007669"/>
    <property type="project" value="InterPro"/>
</dbReference>
<protein>
    <submittedName>
        <fullName evidence="5">tRNA/rRNA methyltransferase (SpoU)</fullName>
    </submittedName>
</protein>
<dbReference type="GO" id="GO:0006396">
    <property type="term" value="P:RNA processing"/>
    <property type="evidence" value="ECO:0007669"/>
    <property type="project" value="InterPro"/>
</dbReference>
<keyword evidence="3 5" id="KW-0808">Transferase</keyword>
<dbReference type="Proteomes" id="UP000001549">
    <property type="component" value="Chromosome"/>
</dbReference>
<evidence type="ECO:0000313" key="6">
    <source>
        <dbReference type="Proteomes" id="UP000001549"/>
    </source>
</evidence>
<dbReference type="HOGENOM" id="CLU_021322_3_1_11"/>
<keyword evidence="2 5" id="KW-0489">Methyltransferase</keyword>